<sequence>MKEFAHVVKERQCMEREDKRQWKGMTRGSAWKGKTRGSGKGRQEAVEREDKRQWKGKTRGSAWKGKTRGSAWKGKTRGSGKGRQEAVEREDKRQWRVRRQDAVERGGQDKTRLVEEGKGGWLVMERPQAPGSQGNVTVLPCDLKGVCPALLNLPMHQCPSPTLYVLP</sequence>
<evidence type="ECO:0000256" key="1">
    <source>
        <dbReference type="SAM" id="MobiDB-lite"/>
    </source>
</evidence>
<dbReference type="EMBL" id="JAWQEG010001695">
    <property type="protein sequence ID" value="KAK3877312.1"/>
    <property type="molecule type" value="Genomic_DNA"/>
</dbReference>
<reference evidence="2" key="1">
    <citation type="submission" date="2023-10" db="EMBL/GenBank/DDBJ databases">
        <title>Genome assemblies of two species of porcelain crab, Petrolisthes cinctipes and Petrolisthes manimaculis (Anomura: Porcellanidae).</title>
        <authorList>
            <person name="Angst P."/>
        </authorList>
    </citation>
    <scope>NUCLEOTIDE SEQUENCE</scope>
    <source>
        <strain evidence="2">PB745_01</strain>
        <tissue evidence="2">Gill</tissue>
    </source>
</reference>
<keyword evidence="3" id="KW-1185">Reference proteome</keyword>
<dbReference type="AlphaFoldDB" id="A0AAE1KN86"/>
<feature type="region of interest" description="Disordered" evidence="1">
    <location>
        <begin position="16"/>
        <end position="93"/>
    </location>
</feature>
<evidence type="ECO:0000313" key="3">
    <source>
        <dbReference type="Proteomes" id="UP001286313"/>
    </source>
</evidence>
<dbReference type="Proteomes" id="UP001286313">
    <property type="component" value="Unassembled WGS sequence"/>
</dbReference>
<proteinExistence type="predicted"/>
<feature type="compositionally biased region" description="Basic and acidic residues" evidence="1">
    <location>
        <begin position="41"/>
        <end position="53"/>
    </location>
</feature>
<gene>
    <name evidence="2" type="ORF">Pcinc_017966</name>
</gene>
<protein>
    <submittedName>
        <fullName evidence="2">Uncharacterized protein</fullName>
    </submittedName>
</protein>
<feature type="compositionally biased region" description="Basic and acidic residues" evidence="1">
    <location>
        <begin position="82"/>
        <end position="93"/>
    </location>
</feature>
<organism evidence="2 3">
    <name type="scientific">Petrolisthes cinctipes</name>
    <name type="common">Flat porcelain crab</name>
    <dbReference type="NCBI Taxonomy" id="88211"/>
    <lineage>
        <taxon>Eukaryota</taxon>
        <taxon>Metazoa</taxon>
        <taxon>Ecdysozoa</taxon>
        <taxon>Arthropoda</taxon>
        <taxon>Crustacea</taxon>
        <taxon>Multicrustacea</taxon>
        <taxon>Malacostraca</taxon>
        <taxon>Eumalacostraca</taxon>
        <taxon>Eucarida</taxon>
        <taxon>Decapoda</taxon>
        <taxon>Pleocyemata</taxon>
        <taxon>Anomura</taxon>
        <taxon>Galatheoidea</taxon>
        <taxon>Porcellanidae</taxon>
        <taxon>Petrolisthes</taxon>
    </lineage>
</organism>
<accession>A0AAE1KN86</accession>
<evidence type="ECO:0000313" key="2">
    <source>
        <dbReference type="EMBL" id="KAK3877312.1"/>
    </source>
</evidence>
<name>A0AAE1KN86_PETCI</name>
<comment type="caution">
    <text evidence="2">The sequence shown here is derived from an EMBL/GenBank/DDBJ whole genome shotgun (WGS) entry which is preliminary data.</text>
</comment>